<protein>
    <submittedName>
        <fullName evidence="9">RDD family protein</fullName>
    </submittedName>
</protein>
<keyword evidence="10" id="KW-1185">Reference proteome</keyword>
<dbReference type="InterPro" id="IPR016795">
    <property type="entry name" value="UCP021697"/>
</dbReference>
<keyword evidence="3 7" id="KW-0812">Transmembrane</keyword>
<dbReference type="Proteomes" id="UP001501084">
    <property type="component" value="Unassembled WGS sequence"/>
</dbReference>
<comment type="caution">
    <text evidence="9">The sequence shown here is derived from an EMBL/GenBank/DDBJ whole genome shotgun (WGS) entry which is preliminary data.</text>
</comment>
<dbReference type="PIRSF" id="PIRSF021697">
    <property type="entry name" value="UCP021697"/>
    <property type="match status" value="1"/>
</dbReference>
<gene>
    <name evidence="9" type="ORF">GCM10009786_14620</name>
</gene>
<dbReference type="PANTHER" id="PTHR36115">
    <property type="entry name" value="PROLINE-RICH ANTIGEN HOMOLOG-RELATED"/>
    <property type="match status" value="1"/>
</dbReference>
<keyword evidence="2" id="KW-1003">Cell membrane</keyword>
<evidence type="ECO:0000256" key="3">
    <source>
        <dbReference type="ARBA" id="ARBA00022692"/>
    </source>
</evidence>
<dbReference type="PANTHER" id="PTHR36115:SF6">
    <property type="entry name" value="PROLINE-RICH ANTIGEN HOMOLOG"/>
    <property type="match status" value="1"/>
</dbReference>
<feature type="domain" description="RDD" evidence="8">
    <location>
        <begin position="33"/>
        <end position="136"/>
    </location>
</feature>
<feature type="transmembrane region" description="Helical" evidence="7">
    <location>
        <begin position="39"/>
        <end position="57"/>
    </location>
</feature>
<dbReference type="InterPro" id="IPR051791">
    <property type="entry name" value="Pra-immunoreactive"/>
</dbReference>
<evidence type="ECO:0000256" key="5">
    <source>
        <dbReference type="ARBA" id="ARBA00023136"/>
    </source>
</evidence>
<evidence type="ECO:0000313" key="10">
    <source>
        <dbReference type="Proteomes" id="UP001501084"/>
    </source>
</evidence>
<accession>A0ABP5MWK2</accession>
<evidence type="ECO:0000313" key="9">
    <source>
        <dbReference type="EMBL" id="GAA2187874.1"/>
    </source>
</evidence>
<sequence length="142" mass="15462">MPSSAPQRFGELEPSQWPGERLGLPDEGPRSVARVGRRVVAILIDWGLAALPAYLLIGGAHPELWNVLVFAILQIVFIPTIGGSLGHRIVGLRVVPLTGGWVGPWRPIVRTVLLCLVVPVLVWDSDQRAFHDKIAGTVLIRS</sequence>
<name>A0ABP5MWK2_9MICO</name>
<feature type="region of interest" description="Disordered" evidence="6">
    <location>
        <begin position="1"/>
        <end position="25"/>
    </location>
</feature>
<organism evidence="9 10">
    <name type="scientific">Leucobacter alluvii</name>
    <dbReference type="NCBI Taxonomy" id="340321"/>
    <lineage>
        <taxon>Bacteria</taxon>
        <taxon>Bacillati</taxon>
        <taxon>Actinomycetota</taxon>
        <taxon>Actinomycetes</taxon>
        <taxon>Micrococcales</taxon>
        <taxon>Microbacteriaceae</taxon>
        <taxon>Leucobacter</taxon>
    </lineage>
</organism>
<comment type="subcellular location">
    <subcellularLocation>
        <location evidence="1">Cell membrane</location>
        <topology evidence="1">Multi-pass membrane protein</topology>
    </subcellularLocation>
</comment>
<evidence type="ECO:0000256" key="6">
    <source>
        <dbReference type="SAM" id="MobiDB-lite"/>
    </source>
</evidence>
<reference evidence="10" key="1">
    <citation type="journal article" date="2019" name="Int. J. Syst. Evol. Microbiol.">
        <title>The Global Catalogue of Microorganisms (GCM) 10K type strain sequencing project: providing services to taxonomists for standard genome sequencing and annotation.</title>
        <authorList>
            <consortium name="The Broad Institute Genomics Platform"/>
            <consortium name="The Broad Institute Genome Sequencing Center for Infectious Disease"/>
            <person name="Wu L."/>
            <person name="Ma J."/>
        </authorList>
    </citation>
    <scope>NUCLEOTIDE SEQUENCE [LARGE SCALE GENOMIC DNA]</scope>
    <source>
        <strain evidence="10">JCM 14919</strain>
    </source>
</reference>
<feature type="transmembrane region" description="Helical" evidence="7">
    <location>
        <begin position="64"/>
        <end position="85"/>
    </location>
</feature>
<evidence type="ECO:0000259" key="8">
    <source>
        <dbReference type="Pfam" id="PF06271"/>
    </source>
</evidence>
<evidence type="ECO:0000256" key="2">
    <source>
        <dbReference type="ARBA" id="ARBA00022475"/>
    </source>
</evidence>
<evidence type="ECO:0000256" key="7">
    <source>
        <dbReference type="SAM" id="Phobius"/>
    </source>
</evidence>
<proteinExistence type="predicted"/>
<evidence type="ECO:0000256" key="1">
    <source>
        <dbReference type="ARBA" id="ARBA00004651"/>
    </source>
</evidence>
<dbReference type="InterPro" id="IPR010432">
    <property type="entry name" value="RDD"/>
</dbReference>
<keyword evidence="4 7" id="KW-1133">Transmembrane helix</keyword>
<keyword evidence="5 7" id="KW-0472">Membrane</keyword>
<feature type="transmembrane region" description="Helical" evidence="7">
    <location>
        <begin position="105"/>
        <end position="123"/>
    </location>
</feature>
<dbReference type="RefSeq" id="WP_211648345.1">
    <property type="nucleotide sequence ID" value="NZ_BAAAOP010000005.1"/>
</dbReference>
<dbReference type="Pfam" id="PF06271">
    <property type="entry name" value="RDD"/>
    <property type="match status" value="1"/>
</dbReference>
<evidence type="ECO:0000256" key="4">
    <source>
        <dbReference type="ARBA" id="ARBA00022989"/>
    </source>
</evidence>
<dbReference type="EMBL" id="BAAAOP010000005">
    <property type="protein sequence ID" value="GAA2187874.1"/>
    <property type="molecule type" value="Genomic_DNA"/>
</dbReference>